<dbReference type="RefSeq" id="WP_159361005.1">
    <property type="nucleotide sequence ID" value="NZ_CP047394.1"/>
</dbReference>
<dbReference type="Proteomes" id="UP000465062">
    <property type="component" value="Chromosome"/>
</dbReference>
<dbReference type="EMBL" id="CP047394">
    <property type="protein sequence ID" value="QHE59846.1"/>
    <property type="molecule type" value="Genomic_DNA"/>
</dbReference>
<name>A0A6I6UNQ5_9BACI</name>
<evidence type="ECO:0000313" key="3">
    <source>
        <dbReference type="Proteomes" id="UP000465062"/>
    </source>
</evidence>
<sequence length="43" mass="5001">MKKIWEEPKLEVLNVNLTMAGPGIRDVDESYEDEDEQGFLHHS</sequence>
<dbReference type="NCBIfam" id="NF033524">
    <property type="entry name" value="lasso_PadeA_fam"/>
    <property type="match status" value="1"/>
</dbReference>
<evidence type="ECO:0000256" key="1">
    <source>
        <dbReference type="SAM" id="MobiDB-lite"/>
    </source>
</evidence>
<dbReference type="AlphaFoldDB" id="A0A6I6UNQ5"/>
<reference evidence="2 3" key="1">
    <citation type="submission" date="2019-06" db="EMBL/GenBank/DDBJ databases">
        <title>An operon consisting of a P-type ATPase gene and a transcriptional regular gene given the different cadmium resistance in Bacillus vietamensis 151-6 and Bacillus marisflavi 151-25.</title>
        <authorList>
            <person name="Yu X."/>
        </authorList>
    </citation>
    <scope>NUCLEOTIDE SEQUENCE [LARGE SCALE GENOMIC DNA]</scope>
    <source>
        <strain evidence="2 3">151-6</strain>
    </source>
</reference>
<gene>
    <name evidence="2" type="ORF">FHE72_01390</name>
</gene>
<dbReference type="InterPro" id="IPR049825">
    <property type="entry name" value="Lasso_PadeA-like"/>
</dbReference>
<accession>A0A6I6UNQ5</accession>
<organism evidence="2 3">
    <name type="scientific">Rossellomorea vietnamensis</name>
    <dbReference type="NCBI Taxonomy" id="218284"/>
    <lineage>
        <taxon>Bacteria</taxon>
        <taxon>Bacillati</taxon>
        <taxon>Bacillota</taxon>
        <taxon>Bacilli</taxon>
        <taxon>Bacillales</taxon>
        <taxon>Bacillaceae</taxon>
        <taxon>Rossellomorea</taxon>
    </lineage>
</organism>
<evidence type="ECO:0000313" key="2">
    <source>
        <dbReference type="EMBL" id="QHE59846.1"/>
    </source>
</evidence>
<feature type="region of interest" description="Disordered" evidence="1">
    <location>
        <begin position="23"/>
        <end position="43"/>
    </location>
</feature>
<protein>
    <submittedName>
        <fullName evidence="2">Paeninodin family lasso peptide</fullName>
    </submittedName>
</protein>
<proteinExistence type="predicted"/>
<dbReference type="KEGG" id="bvq:FHE72_01390"/>